<evidence type="ECO:0000256" key="1">
    <source>
        <dbReference type="ARBA" id="ARBA00004167"/>
    </source>
</evidence>
<keyword evidence="6" id="KW-1185">Reference proteome</keyword>
<sequence length="306" mass="35469">MGRYNSVSPSLSLYVWRLAFLFLFLSHNTCDAKHNHHCPPSSCGKLHNISKPFRLQDHPNKCGGDKRYTLTCENNRTVLYLYSGKYYVEAINYNNHTIRLVDPSIHKHNCSSIPLYSLNDYNFSRWDPYSTSILMISSESVSSDLRLSESIVYLNCEKPVNSPHFIDTAPCNTNSAYSQSKREYSYVMVYGGIQFPLNVDYPPLRLRLLSVSDLKSSCRIEQMAMITWRNNPTSNTTYLDIHNELLYGFELSWLPSYYKRGRNKGICVYYDSNIVRCQSECVPNGLYRIRSRCSMISNFNLFVLHI</sequence>
<comment type="subcellular location">
    <subcellularLocation>
        <location evidence="1">Membrane</location>
        <topology evidence="1">Single-pass membrane protein</topology>
    </subcellularLocation>
</comment>
<dbReference type="Pfam" id="PF13947">
    <property type="entry name" value="GUB_WAK_bind"/>
    <property type="match status" value="1"/>
</dbReference>
<protein>
    <recommendedName>
        <fullName evidence="4">Wall-associated receptor kinase galacturonan-binding domain-containing protein</fullName>
    </recommendedName>
</protein>
<feature type="domain" description="Wall-associated receptor kinase galacturonan-binding" evidence="4">
    <location>
        <begin position="38"/>
        <end position="102"/>
    </location>
</feature>
<dbReference type="Proteomes" id="UP000796880">
    <property type="component" value="Unassembled WGS sequence"/>
</dbReference>
<evidence type="ECO:0000313" key="5">
    <source>
        <dbReference type="EMBL" id="KAF3455236.1"/>
    </source>
</evidence>
<evidence type="ECO:0000256" key="3">
    <source>
        <dbReference type="SAM" id="SignalP"/>
    </source>
</evidence>
<dbReference type="EMBL" id="VOIH02000002">
    <property type="protein sequence ID" value="KAF3455236.1"/>
    <property type="molecule type" value="Genomic_DNA"/>
</dbReference>
<dbReference type="OrthoDB" id="1146903at2759"/>
<dbReference type="AlphaFoldDB" id="A0A8K0HLR5"/>
<evidence type="ECO:0000256" key="2">
    <source>
        <dbReference type="ARBA" id="ARBA00022729"/>
    </source>
</evidence>
<dbReference type="InterPro" id="IPR025287">
    <property type="entry name" value="WAK_GUB"/>
</dbReference>
<name>A0A8K0HLR5_9ROSA</name>
<dbReference type="PANTHER" id="PTHR33138:SF30">
    <property type="entry name" value="LEAF RUST 10 DISEASE-RESISTANCE LOCUS RECEPTOR-LIKE PROTEIN KINASE-LIKE 2.7"/>
    <property type="match status" value="1"/>
</dbReference>
<evidence type="ECO:0000313" key="6">
    <source>
        <dbReference type="Proteomes" id="UP000796880"/>
    </source>
</evidence>
<reference evidence="5" key="1">
    <citation type="submission" date="2020-03" db="EMBL/GenBank/DDBJ databases">
        <title>A high-quality chromosome-level genome assembly of a woody plant with both climbing and erect habits, Rhamnella rubrinervis.</title>
        <authorList>
            <person name="Lu Z."/>
            <person name="Yang Y."/>
            <person name="Zhu X."/>
            <person name="Sun Y."/>
        </authorList>
    </citation>
    <scope>NUCLEOTIDE SEQUENCE</scope>
    <source>
        <strain evidence="5">BYM</strain>
        <tissue evidence="5">Leaf</tissue>
    </source>
</reference>
<dbReference type="GO" id="GO:0016020">
    <property type="term" value="C:membrane"/>
    <property type="evidence" value="ECO:0007669"/>
    <property type="project" value="UniProtKB-SubCell"/>
</dbReference>
<dbReference type="GO" id="GO:0030247">
    <property type="term" value="F:polysaccharide binding"/>
    <property type="evidence" value="ECO:0007669"/>
    <property type="project" value="InterPro"/>
</dbReference>
<keyword evidence="2 3" id="KW-0732">Signal</keyword>
<proteinExistence type="predicted"/>
<comment type="caution">
    <text evidence="5">The sequence shown here is derived from an EMBL/GenBank/DDBJ whole genome shotgun (WGS) entry which is preliminary data.</text>
</comment>
<feature type="signal peptide" evidence="3">
    <location>
        <begin position="1"/>
        <end position="32"/>
    </location>
</feature>
<gene>
    <name evidence="5" type="ORF">FNV43_RR05684</name>
</gene>
<feature type="chain" id="PRO_5035449299" description="Wall-associated receptor kinase galacturonan-binding domain-containing protein" evidence="3">
    <location>
        <begin position="33"/>
        <end position="306"/>
    </location>
</feature>
<accession>A0A8K0HLR5</accession>
<organism evidence="5 6">
    <name type="scientific">Rhamnella rubrinervis</name>
    <dbReference type="NCBI Taxonomy" id="2594499"/>
    <lineage>
        <taxon>Eukaryota</taxon>
        <taxon>Viridiplantae</taxon>
        <taxon>Streptophyta</taxon>
        <taxon>Embryophyta</taxon>
        <taxon>Tracheophyta</taxon>
        <taxon>Spermatophyta</taxon>
        <taxon>Magnoliopsida</taxon>
        <taxon>eudicotyledons</taxon>
        <taxon>Gunneridae</taxon>
        <taxon>Pentapetalae</taxon>
        <taxon>rosids</taxon>
        <taxon>fabids</taxon>
        <taxon>Rosales</taxon>
        <taxon>Rhamnaceae</taxon>
        <taxon>rhamnoid group</taxon>
        <taxon>Rhamneae</taxon>
        <taxon>Rhamnella</taxon>
    </lineage>
</organism>
<evidence type="ECO:0000259" key="4">
    <source>
        <dbReference type="Pfam" id="PF13947"/>
    </source>
</evidence>
<dbReference type="PANTHER" id="PTHR33138">
    <property type="entry name" value="OS01G0690200 PROTEIN"/>
    <property type="match status" value="1"/>
</dbReference>